<dbReference type="Proteomes" id="UP000785679">
    <property type="component" value="Unassembled WGS sequence"/>
</dbReference>
<organism evidence="2 3">
    <name type="scientific">Halteria grandinella</name>
    <dbReference type="NCBI Taxonomy" id="5974"/>
    <lineage>
        <taxon>Eukaryota</taxon>
        <taxon>Sar</taxon>
        <taxon>Alveolata</taxon>
        <taxon>Ciliophora</taxon>
        <taxon>Intramacronucleata</taxon>
        <taxon>Spirotrichea</taxon>
        <taxon>Stichotrichia</taxon>
        <taxon>Sporadotrichida</taxon>
        <taxon>Halteriidae</taxon>
        <taxon>Halteria</taxon>
    </lineage>
</organism>
<evidence type="ECO:0000256" key="1">
    <source>
        <dbReference type="SAM" id="Phobius"/>
    </source>
</evidence>
<keyword evidence="1" id="KW-1133">Transmembrane helix</keyword>
<feature type="transmembrane region" description="Helical" evidence="1">
    <location>
        <begin position="43"/>
        <end position="63"/>
    </location>
</feature>
<keyword evidence="1" id="KW-0472">Membrane</keyword>
<evidence type="ECO:0000313" key="3">
    <source>
        <dbReference type="Proteomes" id="UP000785679"/>
    </source>
</evidence>
<keyword evidence="3" id="KW-1185">Reference proteome</keyword>
<protein>
    <submittedName>
        <fullName evidence="2">Uncharacterized protein</fullName>
    </submittedName>
</protein>
<reference evidence="2" key="1">
    <citation type="submission" date="2019-06" db="EMBL/GenBank/DDBJ databases">
        <authorList>
            <person name="Zheng W."/>
        </authorList>
    </citation>
    <scope>NUCLEOTIDE SEQUENCE</scope>
    <source>
        <strain evidence="2">QDHG01</strain>
    </source>
</reference>
<keyword evidence="1" id="KW-0812">Transmembrane</keyword>
<name>A0A8J8P8X9_HALGN</name>
<evidence type="ECO:0000313" key="2">
    <source>
        <dbReference type="EMBL" id="TNV88215.1"/>
    </source>
</evidence>
<dbReference type="AlphaFoldDB" id="A0A8J8P8X9"/>
<comment type="caution">
    <text evidence="2">The sequence shown here is derived from an EMBL/GenBank/DDBJ whole genome shotgun (WGS) entry which is preliminary data.</text>
</comment>
<dbReference type="EMBL" id="RRYP01000026">
    <property type="protein sequence ID" value="TNV88215.1"/>
    <property type="molecule type" value="Genomic_DNA"/>
</dbReference>
<sequence>MLLLQIIKQRTISFLHAKALPSTLSLTTASMGRKMHRTFAKNATIYSIAMNLIFVLHVVSPIVSNVQLQMVVIYAMRGIPSIQNPAQGLCNAQVRAKSLIKQQHLDCNEIDPENQITQFYQDCSYCGLDADQKVTCLGCKSGFLENGKCTTKCSSGKYGTNTYHSRGYTKASSCEGKYFLFSYIQTVIIHAVNVQEKTLHSAQLAGKMNI</sequence>
<accession>A0A8J8P8X9</accession>
<proteinExistence type="predicted"/>
<gene>
    <name evidence="2" type="ORF">FGO68_gene589</name>
</gene>